<dbReference type="Proteomes" id="UP001652628">
    <property type="component" value="Chromosome X"/>
</dbReference>
<protein>
    <submittedName>
        <fullName evidence="6">Myb-binding protein 1A</fullName>
    </submittedName>
</protein>
<accession>A0AB39ZJD8</accession>
<organism evidence="5 6">
    <name type="scientific">Drosophila suzukii</name>
    <name type="common">Spotted-wing drosophila fruit fly</name>
    <dbReference type="NCBI Taxonomy" id="28584"/>
    <lineage>
        <taxon>Eukaryota</taxon>
        <taxon>Metazoa</taxon>
        <taxon>Ecdysozoa</taxon>
        <taxon>Arthropoda</taxon>
        <taxon>Hexapoda</taxon>
        <taxon>Insecta</taxon>
        <taxon>Pterygota</taxon>
        <taxon>Neoptera</taxon>
        <taxon>Endopterygota</taxon>
        <taxon>Diptera</taxon>
        <taxon>Brachycera</taxon>
        <taxon>Muscomorpha</taxon>
        <taxon>Ephydroidea</taxon>
        <taxon>Drosophilidae</taxon>
        <taxon>Drosophila</taxon>
        <taxon>Sophophora</taxon>
    </lineage>
</organism>
<dbReference type="GO" id="GO:0003714">
    <property type="term" value="F:transcription corepressor activity"/>
    <property type="evidence" value="ECO:0007669"/>
    <property type="project" value="TreeGrafter"/>
</dbReference>
<dbReference type="GeneID" id="108015133"/>
<feature type="compositionally biased region" description="Basic and acidic residues" evidence="4">
    <location>
        <begin position="54"/>
        <end position="67"/>
    </location>
</feature>
<sequence length="1155" mass="130711">MYRNLIKMKAKADRNLTNGGTIKAKVKEERKRPQSLKSGEDVDMVRPAKILKVSRKEKPSEPEEKENTPSNGHLNVSQINKAVFVVFKKIQASPLTQKMINSLVVLLREDTNVEQRTATSCYVLKRLIRSTGADDLKAVTLAASYILCILSAVPAIDALEVLETLKRDLAVGSQQRGKEDSLAAVGQLITAFCILQTPQFAKAEAKLVSAVYQILTTQLKGREYLVSMCADILADSFKQLPAAIFEEYVWPLLQPQLNKPLSALKVNTCDLLLAVHLTYPSILRREQLIASLWPKKPAFGQLFELYFSGSTIHSDGVYARLAIFLTKGGKDMLVAWQQFSDSNHPLKNNAAKACAVQVLAHIILNVEQTEEQYILDIFTTTCVQFLLQELTASKGDTGEAKKPSQKELREICFKFEGALVLSFEKQLQNEEIKLQLLLKLLHHKLQLDSVISLPRFTQQLINQLSVESLQKLYDYYRNLLSSLDDEDRVNRVHCLNQMQILLQHSKLDQEAKWRQKQLRPLLLAGLFHLDTDNKPCEAPKASAFSRQCATRCEEIFLGSLLHKCSGLPALCQLLQKTLSYLNKELGKPGAESKLRFPRNETSQKVWKRVEKLLANPSKETDFVAQTFEALILFVSLSLFTKNPLSVTVLEDLVICRRNALEKSKKNVNEELKWQDVLTDALLQLLLQTGHFWREFVNLVGTALIPHLEHANLEQVLEVLNMNQNPLSKKDDDEDESNDEIEEDSSDDSDGEDDDSEEEEDDEDSHLAQIRESVRQALVNEDDADEDGASSVDWNDVDEEQGERLNAALERSFQLFRPKSRKAQEKERPSKSERIDNTRLLHFRIRALDLLELFISKKPTQSVILDVLYCVFQVYRHCSGDTKLQSLREASLKLLKKLLAKNIEFDAKQGSAPILEAIEQLMSTAEDKSEEDQEDSKQSTNRQVKGEVAIWRDKCFAYLVCQGSAAGEPKHSAVWPLLVEFLELWVANRRSRLSLASFEALFQSSQWQGIAPLAVVLASHLDVKKTRSFRRAQILKLLSEQFRRLESALKDDSSSSKEFEKQLARYVHQLETEPSSPKELKLLQKILAQGAQKRQNLLEIIQVVAKNSKSANKTTKQEQQVSGEGMEVEDGTQAVKGEQLKTKKGQDEKACKKPTK</sequence>
<evidence type="ECO:0000256" key="1">
    <source>
        <dbReference type="ARBA" id="ARBA00004123"/>
    </source>
</evidence>
<keyword evidence="3" id="KW-0539">Nucleus</keyword>
<dbReference type="PANTHER" id="PTHR13213:SF2">
    <property type="entry name" value="MYB-BINDING PROTEIN 1A"/>
    <property type="match status" value="1"/>
</dbReference>
<evidence type="ECO:0000256" key="3">
    <source>
        <dbReference type="ARBA" id="ARBA00023242"/>
    </source>
</evidence>
<feature type="compositionally biased region" description="Acidic residues" evidence="4">
    <location>
        <begin position="731"/>
        <end position="763"/>
    </location>
</feature>
<dbReference type="InterPro" id="IPR007015">
    <property type="entry name" value="DNA_pol_V/MYBBP1A"/>
</dbReference>
<proteinExistence type="inferred from homology"/>
<dbReference type="PANTHER" id="PTHR13213">
    <property type="entry name" value="MYB-BINDING PROTEIN 1A FAMILY MEMBER"/>
    <property type="match status" value="1"/>
</dbReference>
<dbReference type="GO" id="GO:0005730">
    <property type="term" value="C:nucleolus"/>
    <property type="evidence" value="ECO:0007669"/>
    <property type="project" value="InterPro"/>
</dbReference>
<reference evidence="6" key="1">
    <citation type="submission" date="2025-08" db="UniProtKB">
        <authorList>
            <consortium name="RefSeq"/>
        </authorList>
    </citation>
    <scope>IDENTIFICATION</scope>
</reference>
<comment type="subcellular location">
    <subcellularLocation>
        <location evidence="1">Nucleus</location>
    </subcellularLocation>
</comment>
<dbReference type="CTD" id="10514"/>
<dbReference type="InterPro" id="IPR016024">
    <property type="entry name" value="ARM-type_fold"/>
</dbReference>
<evidence type="ECO:0000313" key="6">
    <source>
        <dbReference type="RefSeq" id="XP_016936887.2"/>
    </source>
</evidence>
<dbReference type="GO" id="GO:0003723">
    <property type="term" value="F:RNA binding"/>
    <property type="evidence" value="ECO:0007669"/>
    <property type="project" value="TreeGrafter"/>
</dbReference>
<evidence type="ECO:0000256" key="4">
    <source>
        <dbReference type="SAM" id="MobiDB-lite"/>
    </source>
</evidence>
<dbReference type="RefSeq" id="XP_016936887.2">
    <property type="nucleotide sequence ID" value="XM_017081398.4"/>
</dbReference>
<feature type="compositionally biased region" description="Basic and acidic residues" evidence="4">
    <location>
        <begin position="25"/>
        <end position="46"/>
    </location>
</feature>
<feature type="compositionally biased region" description="Polar residues" evidence="4">
    <location>
        <begin position="1107"/>
        <end position="1121"/>
    </location>
</feature>
<dbReference type="Pfam" id="PF04931">
    <property type="entry name" value="DNA_pol_phi"/>
    <property type="match status" value="1"/>
</dbReference>
<dbReference type="SUPFAM" id="SSF48371">
    <property type="entry name" value="ARM repeat"/>
    <property type="match status" value="1"/>
</dbReference>
<evidence type="ECO:0000256" key="2">
    <source>
        <dbReference type="ARBA" id="ARBA00006809"/>
    </source>
</evidence>
<feature type="region of interest" description="Disordered" evidence="4">
    <location>
        <begin position="724"/>
        <end position="766"/>
    </location>
</feature>
<dbReference type="GO" id="GO:0043565">
    <property type="term" value="F:sequence-specific DNA binding"/>
    <property type="evidence" value="ECO:0007669"/>
    <property type="project" value="TreeGrafter"/>
</dbReference>
<dbReference type="AlphaFoldDB" id="A0AB39ZJD8"/>
<comment type="similarity">
    <text evidence="2">Belongs to the MYBBP1A family.</text>
</comment>
<feature type="region of interest" description="Disordered" evidence="4">
    <location>
        <begin position="16"/>
        <end position="74"/>
    </location>
</feature>
<feature type="region of interest" description="Disordered" evidence="4">
    <location>
        <begin position="1107"/>
        <end position="1155"/>
    </location>
</feature>
<feature type="compositionally biased region" description="Basic and acidic residues" evidence="4">
    <location>
        <begin position="1137"/>
        <end position="1155"/>
    </location>
</feature>
<gene>
    <name evidence="6" type="primary">Mybbp1A</name>
</gene>
<evidence type="ECO:0000313" key="5">
    <source>
        <dbReference type="Proteomes" id="UP001652628"/>
    </source>
</evidence>
<keyword evidence="5" id="KW-1185">Reference proteome</keyword>
<name>A0AB39ZJD8_DROSZ</name>